<dbReference type="SMART" id="SM00389">
    <property type="entry name" value="HOX"/>
    <property type="match status" value="1"/>
</dbReference>
<evidence type="ECO:0000256" key="2">
    <source>
        <dbReference type="ARBA" id="ARBA00023125"/>
    </source>
</evidence>
<feature type="region of interest" description="Disordered" evidence="7">
    <location>
        <begin position="61"/>
        <end position="91"/>
    </location>
</feature>
<keyword evidence="2 5" id="KW-0238">DNA-binding</keyword>
<dbReference type="Gene3D" id="1.10.10.60">
    <property type="entry name" value="Homeodomain-like"/>
    <property type="match status" value="1"/>
</dbReference>
<dbReference type="FunFam" id="1.10.10.60:FF:000679">
    <property type="entry name" value="Homeobox protein aristaless"/>
    <property type="match status" value="1"/>
</dbReference>
<dbReference type="PROSITE" id="PS50071">
    <property type="entry name" value="HOMEOBOX_2"/>
    <property type="match status" value="1"/>
</dbReference>
<dbReference type="AlphaFoldDB" id="A0A7F8K5D8"/>
<keyword evidence="9" id="KW-1185">Reference proteome</keyword>
<feature type="region of interest" description="Disordered" evidence="7">
    <location>
        <begin position="1"/>
        <end position="47"/>
    </location>
</feature>
<dbReference type="PROSITE" id="PS00027">
    <property type="entry name" value="HOMEOBOX_1"/>
    <property type="match status" value="1"/>
</dbReference>
<dbReference type="InterPro" id="IPR001356">
    <property type="entry name" value="HD"/>
</dbReference>
<dbReference type="CDD" id="cd00086">
    <property type="entry name" value="homeodomain"/>
    <property type="match status" value="1"/>
</dbReference>
<dbReference type="InterPro" id="IPR009057">
    <property type="entry name" value="Homeodomain-like_sf"/>
</dbReference>
<dbReference type="InParanoid" id="A0A7F8K5D8"/>
<dbReference type="Pfam" id="PF00046">
    <property type="entry name" value="Homeodomain"/>
    <property type="match status" value="1"/>
</dbReference>
<dbReference type="RefSeq" id="XP_030615353.1">
    <property type="nucleotide sequence ID" value="XM_030759493.1"/>
</dbReference>
<feature type="DNA-binding region" description="Homeobox" evidence="5">
    <location>
        <begin position="98"/>
        <end position="157"/>
    </location>
</feature>
<dbReference type="KEGG" id="dle:111169557"/>
<dbReference type="InterPro" id="IPR017970">
    <property type="entry name" value="Homeobox_CS"/>
</dbReference>
<evidence type="ECO:0000256" key="6">
    <source>
        <dbReference type="RuleBase" id="RU000682"/>
    </source>
</evidence>
<protein>
    <submittedName>
        <fullName evidence="10">Homeobox protein ESX1</fullName>
    </submittedName>
</protein>
<gene>
    <name evidence="10" type="primary">ESX1</name>
</gene>
<evidence type="ECO:0000256" key="1">
    <source>
        <dbReference type="ARBA" id="ARBA00004123"/>
    </source>
</evidence>
<dbReference type="GO" id="GO:0005634">
    <property type="term" value="C:nucleus"/>
    <property type="evidence" value="ECO:0007669"/>
    <property type="project" value="UniProtKB-SubCell"/>
</dbReference>
<sequence>MACSHRDTGYRSLGVDEDEEELHNAEPTLTSETNRRRGGGYAVRTEPGEAAAADYFDAVGPNFLDENREGGGGLEPPQQQEELAPPAAEGPQIVPRNLRRNRTVFTILQLRELERTFQRTRYPDVFAREAIARRLNLPEAIVQVWFQNRRAKWRRQQRALMFRNLIPIALRPHVGIILNGPYQAVPVIRPAWRCVPAVPLAPPVLPGPPPLPPRLPLGPPPLPPRLPPGPPPLPPGPPPLPPGPPPLPPRPPLLPPGPPPLPPGPPPLPPGPPPLPPMPPGMPLPPLPPVPPFAVAPVGIAWGPVINGHFTGPIF</sequence>
<evidence type="ECO:0000256" key="4">
    <source>
        <dbReference type="ARBA" id="ARBA00023242"/>
    </source>
</evidence>
<dbReference type="GO" id="GO:0000981">
    <property type="term" value="F:DNA-binding transcription factor activity, RNA polymerase II-specific"/>
    <property type="evidence" value="ECO:0007669"/>
    <property type="project" value="InterPro"/>
</dbReference>
<proteinExistence type="predicted"/>
<keyword evidence="3 5" id="KW-0371">Homeobox</keyword>
<evidence type="ECO:0000313" key="10">
    <source>
        <dbReference type="RefSeq" id="XP_030615353.1"/>
    </source>
</evidence>
<feature type="domain" description="Homeobox" evidence="8">
    <location>
        <begin position="96"/>
        <end position="156"/>
    </location>
</feature>
<evidence type="ECO:0000256" key="5">
    <source>
        <dbReference type="PROSITE-ProRule" id="PRU00108"/>
    </source>
</evidence>
<dbReference type="GeneID" id="111169557"/>
<accession>A0A7F8K5D8</accession>
<keyword evidence="4 5" id="KW-0539">Nucleus</keyword>
<evidence type="ECO:0000259" key="8">
    <source>
        <dbReference type="PROSITE" id="PS50071"/>
    </source>
</evidence>
<organism evidence="9 10">
    <name type="scientific">Delphinapterus leucas</name>
    <name type="common">Beluga whale</name>
    <dbReference type="NCBI Taxonomy" id="9749"/>
    <lineage>
        <taxon>Eukaryota</taxon>
        <taxon>Metazoa</taxon>
        <taxon>Chordata</taxon>
        <taxon>Craniata</taxon>
        <taxon>Vertebrata</taxon>
        <taxon>Euteleostomi</taxon>
        <taxon>Mammalia</taxon>
        <taxon>Eutheria</taxon>
        <taxon>Laurasiatheria</taxon>
        <taxon>Artiodactyla</taxon>
        <taxon>Whippomorpha</taxon>
        <taxon>Cetacea</taxon>
        <taxon>Odontoceti</taxon>
        <taxon>Monodontidae</taxon>
        <taxon>Delphinapterus</taxon>
    </lineage>
</organism>
<reference evidence="10" key="1">
    <citation type="submission" date="2025-08" db="UniProtKB">
        <authorList>
            <consortium name="RefSeq"/>
        </authorList>
    </citation>
    <scope>IDENTIFICATION</scope>
    <source>
        <tissue evidence="10">Blood</tissue>
    </source>
</reference>
<dbReference type="GO" id="GO:0000977">
    <property type="term" value="F:RNA polymerase II transcription regulatory region sequence-specific DNA binding"/>
    <property type="evidence" value="ECO:0007669"/>
    <property type="project" value="TreeGrafter"/>
</dbReference>
<feature type="compositionally biased region" description="Low complexity" evidence="7">
    <location>
        <begin position="75"/>
        <end position="91"/>
    </location>
</feature>
<dbReference type="InterPro" id="IPR050649">
    <property type="entry name" value="Paired_Homeobox_TFs"/>
</dbReference>
<dbReference type="PANTHER" id="PTHR24329">
    <property type="entry name" value="HOMEOBOX PROTEIN ARISTALESS"/>
    <property type="match status" value="1"/>
</dbReference>
<evidence type="ECO:0000256" key="7">
    <source>
        <dbReference type="SAM" id="MobiDB-lite"/>
    </source>
</evidence>
<evidence type="ECO:0000313" key="9">
    <source>
        <dbReference type="Proteomes" id="UP000248483"/>
    </source>
</evidence>
<dbReference type="Proteomes" id="UP000248483">
    <property type="component" value="Unplaced"/>
</dbReference>
<dbReference type="PRINTS" id="PR01217">
    <property type="entry name" value="PRICHEXTENSN"/>
</dbReference>
<dbReference type="PANTHER" id="PTHR24329:SF545">
    <property type="entry name" value="HOMEOBOX PROTEIN ESX1"/>
    <property type="match status" value="1"/>
</dbReference>
<comment type="subcellular location">
    <subcellularLocation>
        <location evidence="1 5 6">Nucleus</location>
    </subcellularLocation>
</comment>
<evidence type="ECO:0000256" key="3">
    <source>
        <dbReference type="ARBA" id="ARBA00023155"/>
    </source>
</evidence>
<dbReference type="CTD" id="80712"/>
<feature type="region of interest" description="Disordered" evidence="7">
    <location>
        <begin position="215"/>
        <end position="288"/>
    </location>
</feature>
<name>A0A7F8K5D8_DELLE</name>
<dbReference type="SUPFAM" id="SSF46689">
    <property type="entry name" value="Homeodomain-like"/>
    <property type="match status" value="1"/>
</dbReference>